<gene>
    <name evidence="1" type="ORF">A6302_04482</name>
</gene>
<comment type="caution">
    <text evidence="1">The sequence shown here is derived from an EMBL/GenBank/DDBJ whole genome shotgun (WGS) entry which is preliminary data.</text>
</comment>
<dbReference type="EMBL" id="MCRJ01000246">
    <property type="protein sequence ID" value="ODN65899.1"/>
    <property type="molecule type" value="Genomic_DNA"/>
</dbReference>
<proteinExistence type="predicted"/>
<evidence type="ECO:0000313" key="2">
    <source>
        <dbReference type="Proteomes" id="UP000094622"/>
    </source>
</evidence>
<organism evidence="1 2">
    <name type="scientific">Methylobrevis pamukkalensis</name>
    <dbReference type="NCBI Taxonomy" id="1439726"/>
    <lineage>
        <taxon>Bacteria</taxon>
        <taxon>Pseudomonadati</taxon>
        <taxon>Pseudomonadota</taxon>
        <taxon>Alphaproteobacteria</taxon>
        <taxon>Hyphomicrobiales</taxon>
        <taxon>Pleomorphomonadaceae</taxon>
        <taxon>Methylobrevis</taxon>
    </lineage>
</organism>
<name>A0A1E3GPC6_9HYPH</name>
<dbReference type="Proteomes" id="UP000094622">
    <property type="component" value="Unassembled WGS sequence"/>
</dbReference>
<accession>A0A1E3GPC6</accession>
<keyword evidence="2" id="KW-1185">Reference proteome</keyword>
<sequence>MVWQEFAFANFDYPVKDENFVAEVRREAAAVLGSCAGSPSLAVLCGGSEAMQQGAMMGLPEAAWRSPLFTEILAAEAGRCGPTWLTWRIRRPAGRCRSCRGRGSATITASAPIAVRWRMPAAPAYGSRPNASPLPTCRTRSR</sequence>
<evidence type="ECO:0000313" key="1">
    <source>
        <dbReference type="EMBL" id="ODN65899.1"/>
    </source>
</evidence>
<dbReference type="SUPFAM" id="SSF51445">
    <property type="entry name" value="(Trans)glycosidases"/>
    <property type="match status" value="1"/>
</dbReference>
<dbReference type="Gene3D" id="3.20.20.80">
    <property type="entry name" value="Glycosidases"/>
    <property type="match status" value="1"/>
</dbReference>
<protein>
    <submittedName>
        <fullName evidence="1">Uncharacterized protein</fullName>
    </submittedName>
</protein>
<dbReference type="AlphaFoldDB" id="A0A1E3GPC6"/>
<dbReference type="InterPro" id="IPR017853">
    <property type="entry name" value="GH"/>
</dbReference>
<reference evidence="1 2" key="1">
    <citation type="submission" date="2016-07" db="EMBL/GenBank/DDBJ databases">
        <title>Draft Genome Sequence of Methylobrevis pamukkalensis PK2.</title>
        <authorList>
            <person name="Vasilenko O.V."/>
            <person name="Doronina N.V."/>
            <person name="Shmareva M.N."/>
            <person name="Tarlachkov S.V."/>
            <person name="Mustakhimov I."/>
            <person name="Trotsenko Y.A."/>
        </authorList>
    </citation>
    <scope>NUCLEOTIDE SEQUENCE [LARGE SCALE GENOMIC DNA]</scope>
    <source>
        <strain evidence="1 2">PK2</strain>
    </source>
</reference>